<sequence>MSKNSQFSHKNL</sequence>
<proteinExistence type="predicted"/>
<reference evidence="1" key="1">
    <citation type="submission" date="2014-09" db="EMBL/GenBank/DDBJ databases">
        <authorList>
            <person name="Magalhaes I.L.F."/>
            <person name="Oliveira U."/>
            <person name="Santos F.R."/>
            <person name="Vidigal T.H.D.A."/>
            <person name="Brescovit A.D."/>
            <person name="Santos A.J."/>
        </authorList>
    </citation>
    <scope>NUCLEOTIDE SEQUENCE</scope>
    <source>
        <tissue evidence="1">Shoot tissue taken approximately 20 cm above the soil surface</tissue>
    </source>
</reference>
<accession>A0A0A8ZXA6</accession>
<dbReference type="EMBL" id="GBRH01258473">
    <property type="protein sequence ID" value="JAD39422.1"/>
    <property type="molecule type" value="Transcribed_RNA"/>
</dbReference>
<organism evidence="1">
    <name type="scientific">Arundo donax</name>
    <name type="common">Giant reed</name>
    <name type="synonym">Donax arundinaceus</name>
    <dbReference type="NCBI Taxonomy" id="35708"/>
    <lineage>
        <taxon>Eukaryota</taxon>
        <taxon>Viridiplantae</taxon>
        <taxon>Streptophyta</taxon>
        <taxon>Embryophyta</taxon>
        <taxon>Tracheophyta</taxon>
        <taxon>Spermatophyta</taxon>
        <taxon>Magnoliopsida</taxon>
        <taxon>Liliopsida</taxon>
        <taxon>Poales</taxon>
        <taxon>Poaceae</taxon>
        <taxon>PACMAD clade</taxon>
        <taxon>Arundinoideae</taxon>
        <taxon>Arundineae</taxon>
        <taxon>Arundo</taxon>
    </lineage>
</organism>
<name>A0A0A8ZXA6_ARUDO</name>
<reference evidence="1" key="2">
    <citation type="journal article" date="2015" name="Data Brief">
        <title>Shoot transcriptome of the giant reed, Arundo donax.</title>
        <authorList>
            <person name="Barrero R.A."/>
            <person name="Guerrero F.D."/>
            <person name="Moolhuijzen P."/>
            <person name="Goolsby J.A."/>
            <person name="Tidwell J."/>
            <person name="Bellgard S.E."/>
            <person name="Bellgard M.I."/>
        </authorList>
    </citation>
    <scope>NUCLEOTIDE SEQUENCE</scope>
    <source>
        <tissue evidence="1">Shoot tissue taken approximately 20 cm above the soil surface</tissue>
    </source>
</reference>
<evidence type="ECO:0000313" key="1">
    <source>
        <dbReference type="EMBL" id="JAD39422.1"/>
    </source>
</evidence>
<protein>
    <submittedName>
        <fullName evidence="1">Uncharacterized protein</fullName>
    </submittedName>
</protein>